<dbReference type="CDD" id="cd18787">
    <property type="entry name" value="SF2_C_DEAD"/>
    <property type="match status" value="1"/>
</dbReference>
<proteinExistence type="inferred from homology"/>
<keyword evidence="4 6" id="KW-0067">ATP-binding</keyword>
<comment type="domain">
    <text evidence="7">The Q motif is unique to and characteristic of the DEAD box family of RNA helicases and controls ATP binding and hydrolysis.</text>
</comment>
<sequence>MTPPSAPQHAKRTPNDSVDSQEQKKKPRRGGRRGKGGNGGKDAKPSGAGAPGAPKAAKALETEPVDVLMEDATGAKSLAHLSETTFASLAISDKTKRAIVEELKYEFLTNVQNETIAPILEGKDVLAKAKTGNGKTIAFLLPVIENLTRVGRVRDSIPALVISPTRELALQIATEARRLTSFHSLQIACFVGGSSINRDVKSLTSSTPLDILIATPGRLLDHIGQDTGSINKKLGNAKVLVLDEADRLLDMGFRQEIMKILRCLPEERQTLLFSATLPASTEELKKVALRSDYVFVDTIEEDDHQTNAQTVQEYMVCSMQDNIAVVEHVLRQHIAARAQDYKVMVFFPTARAAQFMAQLFTAAGFKDVLEMHSRKSQSARTKAADAFRGGKRVMMFSSDVSARGVDYPDVSLVLQVGLTDRDQYIHRLGRTARAGSDGHGVLVLSEFEKPLLKELKDLPLQEVAVPADMDASATDKVTASLKRNSELEKSAQQSYQAWLGFYNSNLKRLGLQRERLVQLAADYSSFIGLSEVPKLEKKTLKKMNLFGVAGLVPAPFEDRRPANGNGGNNPRNNGNGGGNGGGNRNNGKRPQQQRR</sequence>
<evidence type="ECO:0000256" key="4">
    <source>
        <dbReference type="ARBA" id="ARBA00022840"/>
    </source>
</evidence>
<dbReference type="PANTHER" id="PTHR24031">
    <property type="entry name" value="RNA HELICASE"/>
    <property type="match status" value="1"/>
</dbReference>
<dbReference type="GO" id="GO:0005524">
    <property type="term" value="F:ATP binding"/>
    <property type="evidence" value="ECO:0007669"/>
    <property type="project" value="UniProtKB-UniRule"/>
</dbReference>
<feature type="compositionally biased region" description="Low complexity" evidence="8">
    <location>
        <begin position="45"/>
        <end position="58"/>
    </location>
</feature>
<evidence type="ECO:0000256" key="2">
    <source>
        <dbReference type="ARBA" id="ARBA00022801"/>
    </source>
</evidence>
<evidence type="ECO:0000256" key="5">
    <source>
        <dbReference type="ARBA" id="ARBA00022884"/>
    </source>
</evidence>
<reference evidence="11" key="1">
    <citation type="submission" date="2019-03" db="EMBL/GenBank/DDBJ databases">
        <title>Long read genome sequence of the mycoparasitic Pythium oligandrum ATCC 38472 isolated from sugarbeet rhizosphere.</title>
        <authorList>
            <person name="Gaulin E."/>
        </authorList>
    </citation>
    <scope>NUCLEOTIDE SEQUENCE</scope>
    <source>
        <strain evidence="11">ATCC 38472_TT</strain>
    </source>
</reference>
<evidence type="ECO:0000256" key="3">
    <source>
        <dbReference type="ARBA" id="ARBA00022806"/>
    </source>
</evidence>
<comment type="catalytic activity">
    <reaction evidence="7">
        <text>ATP + H2O = ADP + phosphate + H(+)</text>
        <dbReference type="Rhea" id="RHEA:13065"/>
        <dbReference type="ChEBI" id="CHEBI:15377"/>
        <dbReference type="ChEBI" id="CHEBI:15378"/>
        <dbReference type="ChEBI" id="CHEBI:30616"/>
        <dbReference type="ChEBI" id="CHEBI:43474"/>
        <dbReference type="ChEBI" id="CHEBI:456216"/>
        <dbReference type="EC" id="3.6.4.13"/>
    </reaction>
</comment>
<protein>
    <recommendedName>
        <fullName evidence="7">ATP-dependent RNA helicase</fullName>
        <ecNumber evidence="7">3.6.4.13</ecNumber>
    </recommendedName>
</protein>
<dbReference type="GO" id="GO:0003723">
    <property type="term" value="F:RNA binding"/>
    <property type="evidence" value="ECO:0007669"/>
    <property type="project" value="UniProtKB-UniRule"/>
</dbReference>
<dbReference type="SMART" id="SM00487">
    <property type="entry name" value="DEXDc"/>
    <property type="match status" value="1"/>
</dbReference>
<keyword evidence="5 7" id="KW-0694">RNA-binding</keyword>
<accession>A0A8K1CD13</accession>
<evidence type="ECO:0000313" key="11">
    <source>
        <dbReference type="EMBL" id="TMW60560.1"/>
    </source>
</evidence>
<gene>
    <name evidence="11" type="ORF">Poli38472_000602</name>
</gene>
<feature type="region of interest" description="Disordered" evidence="8">
    <location>
        <begin position="1"/>
        <end position="58"/>
    </location>
</feature>
<dbReference type="EMBL" id="SPLM01000108">
    <property type="protein sequence ID" value="TMW60560.1"/>
    <property type="molecule type" value="Genomic_DNA"/>
</dbReference>
<dbReference type="PROSITE" id="PS00039">
    <property type="entry name" value="DEAD_ATP_HELICASE"/>
    <property type="match status" value="1"/>
</dbReference>
<dbReference type="Proteomes" id="UP000794436">
    <property type="component" value="Unassembled WGS sequence"/>
</dbReference>
<evidence type="ECO:0000256" key="1">
    <source>
        <dbReference type="ARBA" id="ARBA00022741"/>
    </source>
</evidence>
<comment type="function">
    <text evidence="7">RNA helicase.</text>
</comment>
<comment type="similarity">
    <text evidence="6">Belongs to the DEAD box helicase family.</text>
</comment>
<dbReference type="Pfam" id="PF00271">
    <property type="entry name" value="Helicase_C"/>
    <property type="match status" value="1"/>
</dbReference>
<evidence type="ECO:0000256" key="6">
    <source>
        <dbReference type="RuleBase" id="RU000492"/>
    </source>
</evidence>
<feature type="compositionally biased region" description="Gly residues" evidence="8">
    <location>
        <begin position="574"/>
        <end position="584"/>
    </location>
</feature>
<dbReference type="InterPro" id="IPR027417">
    <property type="entry name" value="P-loop_NTPase"/>
</dbReference>
<dbReference type="OrthoDB" id="193716at2759"/>
<feature type="compositionally biased region" description="Basic residues" evidence="8">
    <location>
        <begin position="25"/>
        <end position="35"/>
    </location>
</feature>
<dbReference type="AlphaFoldDB" id="A0A8K1CD13"/>
<dbReference type="GO" id="GO:0003724">
    <property type="term" value="F:RNA helicase activity"/>
    <property type="evidence" value="ECO:0007669"/>
    <property type="project" value="UniProtKB-EC"/>
</dbReference>
<dbReference type="PROSITE" id="PS51192">
    <property type="entry name" value="HELICASE_ATP_BIND_1"/>
    <property type="match status" value="1"/>
</dbReference>
<dbReference type="InterPro" id="IPR011545">
    <property type="entry name" value="DEAD/DEAH_box_helicase_dom"/>
</dbReference>
<evidence type="ECO:0000259" key="9">
    <source>
        <dbReference type="PROSITE" id="PS51192"/>
    </source>
</evidence>
<feature type="region of interest" description="Disordered" evidence="8">
    <location>
        <begin position="554"/>
        <end position="595"/>
    </location>
</feature>
<dbReference type="GO" id="GO:0016787">
    <property type="term" value="F:hydrolase activity"/>
    <property type="evidence" value="ECO:0007669"/>
    <property type="project" value="UniProtKB-KW"/>
</dbReference>
<evidence type="ECO:0000313" key="12">
    <source>
        <dbReference type="Proteomes" id="UP000794436"/>
    </source>
</evidence>
<dbReference type="PROSITE" id="PS51194">
    <property type="entry name" value="HELICASE_CTER"/>
    <property type="match status" value="1"/>
</dbReference>
<comment type="caution">
    <text evidence="11">The sequence shown here is derived from an EMBL/GenBank/DDBJ whole genome shotgun (WGS) entry which is preliminary data.</text>
</comment>
<dbReference type="SUPFAM" id="SSF52540">
    <property type="entry name" value="P-loop containing nucleoside triphosphate hydrolases"/>
    <property type="match status" value="2"/>
</dbReference>
<dbReference type="EC" id="3.6.4.13" evidence="7"/>
<dbReference type="InterPro" id="IPR014001">
    <property type="entry name" value="Helicase_ATP-bd"/>
</dbReference>
<dbReference type="Gene3D" id="3.40.50.300">
    <property type="entry name" value="P-loop containing nucleotide triphosphate hydrolases"/>
    <property type="match status" value="2"/>
</dbReference>
<feature type="domain" description="Helicase C-terminal" evidence="10">
    <location>
        <begin position="329"/>
        <end position="477"/>
    </location>
</feature>
<name>A0A8K1CD13_PYTOL</name>
<dbReference type="Pfam" id="PF00270">
    <property type="entry name" value="DEAD"/>
    <property type="match status" value="1"/>
</dbReference>
<feature type="domain" description="Helicase ATP-binding" evidence="9">
    <location>
        <begin position="116"/>
        <end position="295"/>
    </location>
</feature>
<evidence type="ECO:0000256" key="8">
    <source>
        <dbReference type="SAM" id="MobiDB-lite"/>
    </source>
</evidence>
<evidence type="ECO:0000256" key="7">
    <source>
        <dbReference type="RuleBase" id="RU365068"/>
    </source>
</evidence>
<keyword evidence="3 6" id="KW-0347">Helicase</keyword>
<keyword evidence="12" id="KW-1185">Reference proteome</keyword>
<evidence type="ECO:0000259" key="10">
    <source>
        <dbReference type="PROSITE" id="PS51194"/>
    </source>
</evidence>
<dbReference type="InterPro" id="IPR000629">
    <property type="entry name" value="RNA-helicase_DEAD-box_CS"/>
</dbReference>
<organism evidence="11 12">
    <name type="scientific">Pythium oligandrum</name>
    <name type="common">Mycoparasitic fungus</name>
    <dbReference type="NCBI Taxonomy" id="41045"/>
    <lineage>
        <taxon>Eukaryota</taxon>
        <taxon>Sar</taxon>
        <taxon>Stramenopiles</taxon>
        <taxon>Oomycota</taxon>
        <taxon>Peronosporomycetes</taxon>
        <taxon>Pythiales</taxon>
        <taxon>Pythiaceae</taxon>
        <taxon>Pythium</taxon>
    </lineage>
</organism>
<keyword evidence="2 6" id="KW-0378">Hydrolase</keyword>
<keyword evidence="1 6" id="KW-0547">Nucleotide-binding</keyword>
<dbReference type="InterPro" id="IPR001650">
    <property type="entry name" value="Helicase_C-like"/>
</dbReference>
<dbReference type="SMART" id="SM00490">
    <property type="entry name" value="HELICc"/>
    <property type="match status" value="1"/>
</dbReference>